<comment type="caution">
    <text evidence="4">The sequence shown here is derived from an EMBL/GenBank/DDBJ whole genome shotgun (WGS) entry which is preliminary data.</text>
</comment>
<protein>
    <recommendedName>
        <fullName evidence="2">Peptidase M20 domain-containing protein 2</fullName>
    </recommendedName>
</protein>
<dbReference type="InterPro" id="IPR011650">
    <property type="entry name" value="Peptidase_M20_dimer"/>
</dbReference>
<sequence length="462" mass="50230">MAAEKDITPGCLQPLFSMIMSKVRGRKKSSPEDDCVAKNIAEPKVVFQVLRTKICTLEECKEAPPPQYASVDKTSTFCPPVLKQWMSCPELAFKEEYAHKVLTEFMEAHGFSVTRHYLGLETAWRAAWSNVSPCKRSVRTIGFNSEMDALPGIGHACGHNLIAIEGVAAALGTKHAMEKCGIEGRVVLLGTPAEESGNGKIILLKRDAYKEMDACLMMHPTPGPERSAGIVSSLALQAIEAEYSGHPAHAGRAPWEGRNALDAAVVAYSSISALRQQMKPTHRVHGIIEGRDWAPNIIPDNSKMRWVVRAPTTKENGEFAERVKECFKAGALATACTMTLTTPDPVQNLRQNSELASEFAAAMNLYGKYILPDTAPADISTDFGNVTYALPGLHPNFAIPTVKDGGNHTPQFTKSAETKEAHDITITVAKCIALTGLRVLSDGAFFAKVREAFEEQGDSEAF</sequence>
<name>A0A9P6DRU5_9AGAM</name>
<dbReference type="Pfam" id="PF07687">
    <property type="entry name" value="M20_dimer"/>
    <property type="match status" value="1"/>
</dbReference>
<proteinExistence type="inferred from homology"/>
<comment type="similarity">
    <text evidence="1 2">Belongs to the peptidase M20A family.</text>
</comment>
<dbReference type="Proteomes" id="UP000886523">
    <property type="component" value="Unassembled WGS sequence"/>
</dbReference>
<dbReference type="InterPro" id="IPR002933">
    <property type="entry name" value="Peptidase_M20"/>
</dbReference>
<dbReference type="NCBIfam" id="TIGR01891">
    <property type="entry name" value="amidohydrolases"/>
    <property type="match status" value="1"/>
</dbReference>
<dbReference type="CDD" id="cd05672">
    <property type="entry name" value="M20_ACY1L2-like"/>
    <property type="match status" value="1"/>
</dbReference>
<evidence type="ECO:0000313" key="4">
    <source>
        <dbReference type="EMBL" id="KAF9508824.1"/>
    </source>
</evidence>
<dbReference type="FunFam" id="3.30.70.360:FF:000004">
    <property type="entry name" value="Peptidase M20 domain-containing protein 2"/>
    <property type="match status" value="1"/>
</dbReference>
<dbReference type="OrthoDB" id="6119954at2759"/>
<dbReference type="SUPFAM" id="SSF53187">
    <property type="entry name" value="Zn-dependent exopeptidases"/>
    <property type="match status" value="1"/>
</dbReference>
<organism evidence="4 5">
    <name type="scientific">Hydnum rufescens UP504</name>
    <dbReference type="NCBI Taxonomy" id="1448309"/>
    <lineage>
        <taxon>Eukaryota</taxon>
        <taxon>Fungi</taxon>
        <taxon>Dikarya</taxon>
        <taxon>Basidiomycota</taxon>
        <taxon>Agaricomycotina</taxon>
        <taxon>Agaricomycetes</taxon>
        <taxon>Cantharellales</taxon>
        <taxon>Hydnaceae</taxon>
        <taxon>Hydnum</taxon>
    </lineage>
</organism>
<evidence type="ECO:0000259" key="3">
    <source>
        <dbReference type="Pfam" id="PF07687"/>
    </source>
</evidence>
<evidence type="ECO:0000256" key="2">
    <source>
        <dbReference type="PIRNR" id="PIRNR037226"/>
    </source>
</evidence>
<dbReference type="Gene3D" id="3.40.630.10">
    <property type="entry name" value="Zn peptidases"/>
    <property type="match status" value="1"/>
</dbReference>
<dbReference type="GO" id="GO:0016805">
    <property type="term" value="F:dipeptidase activity"/>
    <property type="evidence" value="ECO:0007669"/>
    <property type="project" value="InterPro"/>
</dbReference>
<feature type="domain" description="Peptidase M20 dimerisation" evidence="3">
    <location>
        <begin position="243"/>
        <end position="331"/>
    </location>
</feature>
<dbReference type="PIRSF" id="PIRSF037226">
    <property type="entry name" value="Amidohydrolase_ACY1L2_prd"/>
    <property type="match status" value="1"/>
</dbReference>
<dbReference type="SUPFAM" id="SSF55031">
    <property type="entry name" value="Bacterial exopeptidase dimerisation domain"/>
    <property type="match status" value="1"/>
</dbReference>
<dbReference type="InterPro" id="IPR036264">
    <property type="entry name" value="Bact_exopeptidase_dim_dom"/>
</dbReference>
<reference evidence="4" key="1">
    <citation type="journal article" date="2020" name="Nat. Commun.">
        <title>Large-scale genome sequencing of mycorrhizal fungi provides insights into the early evolution of symbiotic traits.</title>
        <authorList>
            <person name="Miyauchi S."/>
            <person name="Kiss E."/>
            <person name="Kuo A."/>
            <person name="Drula E."/>
            <person name="Kohler A."/>
            <person name="Sanchez-Garcia M."/>
            <person name="Morin E."/>
            <person name="Andreopoulos B."/>
            <person name="Barry K.W."/>
            <person name="Bonito G."/>
            <person name="Buee M."/>
            <person name="Carver A."/>
            <person name="Chen C."/>
            <person name="Cichocki N."/>
            <person name="Clum A."/>
            <person name="Culley D."/>
            <person name="Crous P.W."/>
            <person name="Fauchery L."/>
            <person name="Girlanda M."/>
            <person name="Hayes R.D."/>
            <person name="Keri Z."/>
            <person name="LaButti K."/>
            <person name="Lipzen A."/>
            <person name="Lombard V."/>
            <person name="Magnuson J."/>
            <person name="Maillard F."/>
            <person name="Murat C."/>
            <person name="Nolan M."/>
            <person name="Ohm R.A."/>
            <person name="Pangilinan J."/>
            <person name="Pereira M.F."/>
            <person name="Perotto S."/>
            <person name="Peter M."/>
            <person name="Pfister S."/>
            <person name="Riley R."/>
            <person name="Sitrit Y."/>
            <person name="Stielow J.B."/>
            <person name="Szollosi G."/>
            <person name="Zifcakova L."/>
            <person name="Stursova M."/>
            <person name="Spatafora J.W."/>
            <person name="Tedersoo L."/>
            <person name="Vaario L.M."/>
            <person name="Yamada A."/>
            <person name="Yan M."/>
            <person name="Wang P."/>
            <person name="Xu J."/>
            <person name="Bruns T."/>
            <person name="Baldrian P."/>
            <person name="Vilgalys R."/>
            <person name="Dunand C."/>
            <person name="Henrissat B."/>
            <person name="Grigoriev I.V."/>
            <person name="Hibbett D."/>
            <person name="Nagy L.G."/>
            <person name="Martin F.M."/>
        </authorList>
    </citation>
    <scope>NUCLEOTIDE SEQUENCE</scope>
    <source>
        <strain evidence="4">UP504</strain>
    </source>
</reference>
<gene>
    <name evidence="4" type="ORF">BS47DRAFT_1384602</name>
</gene>
<dbReference type="AlphaFoldDB" id="A0A9P6DRU5"/>
<accession>A0A9P6DRU5</accession>
<dbReference type="PANTHER" id="PTHR30575:SF0">
    <property type="entry name" value="XAA-ARG DIPEPTIDASE"/>
    <property type="match status" value="1"/>
</dbReference>
<keyword evidence="5" id="KW-1185">Reference proteome</keyword>
<dbReference type="InterPro" id="IPR017144">
    <property type="entry name" value="Xaa-Arg_dipeptidase"/>
</dbReference>
<evidence type="ECO:0000313" key="5">
    <source>
        <dbReference type="Proteomes" id="UP000886523"/>
    </source>
</evidence>
<dbReference type="InterPro" id="IPR017439">
    <property type="entry name" value="Amidohydrolase"/>
</dbReference>
<dbReference type="InterPro" id="IPR052030">
    <property type="entry name" value="Peptidase_M20/M20A_hydrolases"/>
</dbReference>
<dbReference type="PANTHER" id="PTHR30575">
    <property type="entry name" value="PEPTIDASE M20"/>
    <property type="match status" value="1"/>
</dbReference>
<dbReference type="Pfam" id="PF01546">
    <property type="entry name" value="Peptidase_M20"/>
    <property type="match status" value="1"/>
</dbReference>
<dbReference type="EMBL" id="MU129049">
    <property type="protein sequence ID" value="KAF9508824.1"/>
    <property type="molecule type" value="Genomic_DNA"/>
</dbReference>
<dbReference type="Gene3D" id="3.30.70.360">
    <property type="match status" value="1"/>
</dbReference>
<evidence type="ECO:0000256" key="1">
    <source>
        <dbReference type="ARBA" id="ARBA00006247"/>
    </source>
</evidence>